<dbReference type="AlphaFoldDB" id="A0A2T4FVP7"/>
<accession>A0A2T4FVP7</accession>
<evidence type="ECO:0000313" key="2">
    <source>
        <dbReference type="Proteomes" id="UP000240571"/>
    </source>
</evidence>
<reference evidence="1 2" key="1">
    <citation type="submission" date="2018-03" db="EMBL/GenBank/DDBJ databases">
        <title>Diversity of bacteria associated with corn roots inoculated with woodland soils in Canada, and Description of Pseudomonas aylmerense sp. nov.</title>
        <authorList>
            <person name="Tambong J.T."/>
            <person name="Xu R."/>
            <person name="Tchagang C."/>
        </authorList>
    </citation>
    <scope>NUCLEOTIDE SEQUENCE [LARGE SCALE GENOMIC DNA]</scope>
    <source>
        <strain evidence="1 2">S1E44</strain>
    </source>
</reference>
<evidence type="ECO:0000313" key="1">
    <source>
        <dbReference type="EMBL" id="PTC27476.1"/>
    </source>
</evidence>
<dbReference type="EMBL" id="PYWW01000041">
    <property type="protein sequence ID" value="PTC27476.1"/>
    <property type="molecule type" value="Genomic_DNA"/>
</dbReference>
<organism evidence="1 2">
    <name type="scientific">Pseudomonas aylmerensis</name>
    <dbReference type="NCBI Taxonomy" id="1869229"/>
    <lineage>
        <taxon>Bacteria</taxon>
        <taxon>Pseudomonadati</taxon>
        <taxon>Pseudomonadota</taxon>
        <taxon>Gammaproteobacteria</taxon>
        <taxon>Pseudomonadales</taxon>
        <taxon>Pseudomonadaceae</taxon>
        <taxon>Pseudomonas</taxon>
    </lineage>
</organism>
<comment type="caution">
    <text evidence="1">The sequence shown here is derived from an EMBL/GenBank/DDBJ whole genome shotgun (WGS) entry which is preliminary data.</text>
</comment>
<dbReference type="OrthoDB" id="7033269at2"/>
<gene>
    <name evidence="1" type="ORF">C9382_16605</name>
</gene>
<protein>
    <submittedName>
        <fullName evidence="1">Uncharacterized protein</fullName>
    </submittedName>
</protein>
<name>A0A2T4FVP7_9PSED</name>
<dbReference type="Proteomes" id="UP000240571">
    <property type="component" value="Unassembled WGS sequence"/>
</dbReference>
<proteinExistence type="predicted"/>
<sequence length="87" mass="9329">MVIHALRIGDAETTVGAGLPAMRTLRCNRCTEVRLSQASQLPHKPASTIGSGPAYETRLALTSLACSSAWYEERTSGPEATFLKPIL</sequence>